<dbReference type="InterPro" id="IPR022441">
    <property type="entry name" value="Para_beta_helix_rpt-2"/>
</dbReference>
<evidence type="ECO:0000313" key="3">
    <source>
        <dbReference type="EMBL" id="PJC01802.1"/>
    </source>
</evidence>
<evidence type="ECO:0000313" key="4">
    <source>
        <dbReference type="Proteomes" id="UP000229789"/>
    </source>
</evidence>
<dbReference type="SUPFAM" id="SSF51126">
    <property type="entry name" value="Pectin lyase-like"/>
    <property type="match status" value="1"/>
</dbReference>
<dbReference type="InterPro" id="IPR011050">
    <property type="entry name" value="Pectin_lyase_fold/virulence"/>
</dbReference>
<evidence type="ECO:0000259" key="1">
    <source>
        <dbReference type="Pfam" id="PF05048"/>
    </source>
</evidence>
<evidence type="ECO:0000313" key="5">
    <source>
        <dbReference type="Proteomes" id="UP000231232"/>
    </source>
</evidence>
<dbReference type="Gene3D" id="2.160.20.10">
    <property type="entry name" value="Single-stranded right-handed beta-helix, Pectin lyase-like"/>
    <property type="match status" value="1"/>
</dbReference>
<reference evidence="5" key="1">
    <citation type="submission" date="2017-09" db="EMBL/GenBank/DDBJ databases">
        <title>Depth-based differentiation of microbial function through sediment-hosted aquifers and enrichment of novel symbionts in the deep terrestrial subsurface.</title>
        <authorList>
            <person name="Probst A.J."/>
            <person name="Ladd B."/>
            <person name="Jarett J.K."/>
            <person name="Geller-Mcgrath D.E."/>
            <person name="Sieber C.M.K."/>
            <person name="Emerson J.B."/>
            <person name="Anantharaman K."/>
            <person name="Thomas B.C."/>
            <person name="Malmstrom R."/>
            <person name="Stieglmeier M."/>
            <person name="Klingl A."/>
            <person name="Woyke T."/>
            <person name="Ryan C.M."/>
            <person name="Banfield J.F."/>
        </authorList>
    </citation>
    <scope>NUCLEOTIDE SEQUENCE [LARGE SCALE GENOMIC DNA]</scope>
</reference>
<sequence length="104" mass="11380">MIGIEISKSTNVGIEDLWITNCKIGIGIQDSRDSIIKGDDISFGRYGILLHSSTDNTLTNNTTNSNSRGGIKIWSSSNNNTLTNNTTNSNNNTIILDLFILFLN</sequence>
<dbReference type="Pfam" id="PF05048">
    <property type="entry name" value="NosD"/>
    <property type="match status" value="1"/>
</dbReference>
<gene>
    <name evidence="3" type="ORF">CO072_00010</name>
    <name evidence="2" type="ORF">COW69_02010</name>
</gene>
<dbReference type="EMBL" id="PCUF01000028">
    <property type="protein sequence ID" value="PIN66493.1"/>
    <property type="molecule type" value="Genomic_DNA"/>
</dbReference>
<accession>A0A2H9RDP5</accession>
<organism evidence="2 4">
    <name type="scientific">Huberarchaeum crystalense</name>
    <dbReference type="NCBI Taxonomy" id="2014257"/>
    <lineage>
        <taxon>Archaea</taxon>
        <taxon>Candidatus Huberarchaeota</taxon>
        <taxon>Candidatus Huberarchaeia</taxon>
        <taxon>Candidatus Huberarchaeales</taxon>
        <taxon>Candidatus Huberarchaeaceae</taxon>
        <taxon>Candidatus Huberarchaeum</taxon>
    </lineage>
</organism>
<dbReference type="Proteomes" id="UP000231232">
    <property type="component" value="Unassembled WGS sequence"/>
</dbReference>
<comment type="caution">
    <text evidence="2">The sequence shown here is derived from an EMBL/GenBank/DDBJ whole genome shotgun (WGS) entry which is preliminary data.</text>
</comment>
<dbReference type="InterPro" id="IPR007742">
    <property type="entry name" value="NosD_dom"/>
</dbReference>
<dbReference type="AlphaFoldDB" id="A0A2G9LIW5"/>
<protein>
    <recommendedName>
        <fullName evidence="1">Periplasmic copper-binding protein NosD beta helix domain-containing protein</fullName>
    </recommendedName>
</protein>
<dbReference type="NCBIfam" id="TIGR03804">
    <property type="entry name" value="para_beta_helix"/>
    <property type="match status" value="1"/>
</dbReference>
<dbReference type="Proteomes" id="UP000229789">
    <property type="component" value="Unassembled WGS sequence"/>
</dbReference>
<reference evidence="2 4" key="2">
    <citation type="submission" date="2017-09" db="EMBL/GenBank/DDBJ databases">
        <title>Depth-based differentiation of microbial function through sediment-hosted aquifers and enrichment of novel symbionts in the deep terrestrial subsurface.</title>
        <authorList>
            <person name="Probst A.J."/>
            <person name="Ladd B."/>
            <person name="Jarett J.K."/>
            <person name="Geller-Mcgrath D.E."/>
            <person name="Sieber C.M."/>
            <person name="Emerson J.B."/>
            <person name="Anantharaman K."/>
            <person name="Thomas B.C."/>
            <person name="Malmstrom R."/>
            <person name="Stieglmeier M."/>
            <person name="Klingl A."/>
            <person name="Woyke T."/>
            <person name="Ryan C.M."/>
            <person name="Banfield J.F."/>
        </authorList>
    </citation>
    <scope>NUCLEOTIDE SEQUENCE [LARGE SCALE GENOMIC DNA]</scope>
    <source>
        <strain evidence="2">CG18_big_fil_WC_8_21_14_2_50_31_19</strain>
        <strain evidence="3">CG_4_9_14_0_8_um_filter_31_21</strain>
    </source>
</reference>
<dbReference type="EMBL" id="PFSX01000001">
    <property type="protein sequence ID" value="PJC01802.1"/>
    <property type="molecule type" value="Genomic_DNA"/>
</dbReference>
<evidence type="ECO:0000313" key="2">
    <source>
        <dbReference type="EMBL" id="PIN66493.1"/>
    </source>
</evidence>
<proteinExistence type="predicted"/>
<name>A0A2G9LIW5_HUBC1</name>
<dbReference type="InterPro" id="IPR012334">
    <property type="entry name" value="Pectin_lyas_fold"/>
</dbReference>
<accession>A0A2G9LIW5</accession>
<feature type="domain" description="Periplasmic copper-binding protein NosD beta helix" evidence="1">
    <location>
        <begin position="3"/>
        <end position="95"/>
    </location>
</feature>